<dbReference type="RefSeq" id="XP_022079967.1">
    <property type="nucleotide sequence ID" value="XM_022224275.1"/>
</dbReference>
<dbReference type="InterPro" id="IPR032695">
    <property type="entry name" value="Integrin_dom_sf"/>
</dbReference>
<feature type="signal peptide" evidence="13">
    <location>
        <begin position="1"/>
        <end position="23"/>
    </location>
</feature>
<dbReference type="InterPro" id="IPR028994">
    <property type="entry name" value="Integrin_alpha_N"/>
</dbReference>
<evidence type="ECO:0000256" key="6">
    <source>
        <dbReference type="ARBA" id="ARBA00022889"/>
    </source>
</evidence>
<dbReference type="PROSITE" id="PS51470">
    <property type="entry name" value="FG_GAP"/>
    <property type="match status" value="4"/>
</dbReference>
<comment type="similarity">
    <text evidence="2 13">Belongs to the integrin alpha chain family.</text>
</comment>
<dbReference type="Pfam" id="PF20805">
    <property type="entry name" value="Integrin_A_Ig_2"/>
    <property type="match status" value="1"/>
</dbReference>
<organism evidence="18 19">
    <name type="scientific">Acanthaster planci</name>
    <name type="common">Crown-of-thorns starfish</name>
    <dbReference type="NCBI Taxonomy" id="133434"/>
    <lineage>
        <taxon>Eukaryota</taxon>
        <taxon>Metazoa</taxon>
        <taxon>Echinodermata</taxon>
        <taxon>Eleutherozoa</taxon>
        <taxon>Asterozoa</taxon>
        <taxon>Asteroidea</taxon>
        <taxon>Valvatacea</taxon>
        <taxon>Valvatida</taxon>
        <taxon>Acanthasteridae</taxon>
        <taxon>Acanthaster</taxon>
    </lineage>
</organism>
<evidence type="ECO:0000256" key="11">
    <source>
        <dbReference type="ARBA" id="ARBA00023180"/>
    </source>
</evidence>
<reference evidence="19" key="1">
    <citation type="submission" date="2025-08" db="UniProtKB">
        <authorList>
            <consortium name="RefSeq"/>
        </authorList>
    </citation>
    <scope>IDENTIFICATION</scope>
</reference>
<evidence type="ECO:0000256" key="2">
    <source>
        <dbReference type="ARBA" id="ARBA00008054"/>
    </source>
</evidence>
<feature type="repeat" description="FG-GAP" evidence="12">
    <location>
        <begin position="30"/>
        <end position="96"/>
    </location>
</feature>
<dbReference type="Pfam" id="PF20806">
    <property type="entry name" value="Integrin_A_Ig_3"/>
    <property type="match status" value="1"/>
</dbReference>
<keyword evidence="10 13" id="KW-0675">Receptor</keyword>
<evidence type="ECO:0000259" key="15">
    <source>
        <dbReference type="Pfam" id="PF08441"/>
    </source>
</evidence>
<evidence type="ECO:0000256" key="7">
    <source>
        <dbReference type="ARBA" id="ARBA00022989"/>
    </source>
</evidence>
<dbReference type="PANTHER" id="PTHR23220:SF134">
    <property type="entry name" value="INTEGRIN ALPHA-2 DOMAIN-CONTAINING PROTEIN"/>
    <property type="match status" value="1"/>
</dbReference>
<dbReference type="InterPro" id="IPR013649">
    <property type="entry name" value="Integrin_alpha_Ig-like_1"/>
</dbReference>
<keyword evidence="5" id="KW-0677">Repeat</keyword>
<dbReference type="GO" id="GO:0007160">
    <property type="term" value="P:cell-matrix adhesion"/>
    <property type="evidence" value="ECO:0007669"/>
    <property type="project" value="TreeGrafter"/>
</dbReference>
<evidence type="ECO:0000259" key="16">
    <source>
        <dbReference type="Pfam" id="PF20805"/>
    </source>
</evidence>
<evidence type="ECO:0000256" key="13">
    <source>
        <dbReference type="RuleBase" id="RU003762"/>
    </source>
</evidence>
<evidence type="ECO:0000256" key="3">
    <source>
        <dbReference type="ARBA" id="ARBA00022692"/>
    </source>
</evidence>
<dbReference type="SMART" id="SM00191">
    <property type="entry name" value="Int_alpha"/>
    <property type="match status" value="5"/>
</dbReference>
<feature type="domain" description="Integrin alpha third immunoglobulin-like" evidence="17">
    <location>
        <begin position="852"/>
        <end position="1019"/>
    </location>
</feature>
<dbReference type="GO" id="GO:0098609">
    <property type="term" value="P:cell-cell adhesion"/>
    <property type="evidence" value="ECO:0007669"/>
    <property type="project" value="TreeGrafter"/>
</dbReference>
<dbReference type="OrthoDB" id="5317514at2759"/>
<dbReference type="GO" id="GO:0007229">
    <property type="term" value="P:integrin-mediated signaling pathway"/>
    <property type="evidence" value="ECO:0007669"/>
    <property type="project" value="UniProtKB-KW"/>
</dbReference>
<feature type="compositionally biased region" description="Basic and acidic residues" evidence="14">
    <location>
        <begin position="1107"/>
        <end position="1121"/>
    </location>
</feature>
<dbReference type="GO" id="GO:0008305">
    <property type="term" value="C:integrin complex"/>
    <property type="evidence" value="ECO:0007669"/>
    <property type="project" value="InterPro"/>
</dbReference>
<dbReference type="InterPro" id="IPR048286">
    <property type="entry name" value="Integrin_alpha_Ig-like_3"/>
</dbReference>
<feature type="repeat" description="FG-GAP" evidence="12">
    <location>
        <begin position="352"/>
        <end position="410"/>
    </location>
</feature>
<feature type="repeat" description="FG-GAP" evidence="12">
    <location>
        <begin position="414"/>
        <end position="474"/>
    </location>
</feature>
<keyword evidence="9 13" id="KW-0472">Membrane</keyword>
<evidence type="ECO:0000256" key="1">
    <source>
        <dbReference type="ARBA" id="ARBA00004479"/>
    </source>
</evidence>
<feature type="chain" id="PRO_5034449578" evidence="13">
    <location>
        <begin position="24"/>
        <end position="1121"/>
    </location>
</feature>
<dbReference type="GeneID" id="110973432"/>
<evidence type="ECO:0000256" key="4">
    <source>
        <dbReference type="ARBA" id="ARBA00022729"/>
    </source>
</evidence>
<keyword evidence="4 13" id="KW-0732">Signal</keyword>
<protein>
    <submittedName>
        <fullName evidence="19">Integrin alpha-9-like</fullName>
    </submittedName>
</protein>
<feature type="region of interest" description="Disordered" evidence="14">
    <location>
        <begin position="1096"/>
        <end position="1121"/>
    </location>
</feature>
<feature type="domain" description="Integrin alpha second immunoglobulin-like" evidence="16">
    <location>
        <begin position="607"/>
        <end position="756"/>
    </location>
</feature>
<keyword evidence="18" id="KW-1185">Reference proteome</keyword>
<dbReference type="AlphaFoldDB" id="A0A8B7XIM4"/>
<dbReference type="OMA" id="ICAPRWI"/>
<dbReference type="Gene3D" id="2.130.10.130">
    <property type="entry name" value="Integrin alpha, N-terminal"/>
    <property type="match status" value="1"/>
</dbReference>
<evidence type="ECO:0000313" key="19">
    <source>
        <dbReference type="RefSeq" id="XP_022079967.1"/>
    </source>
</evidence>
<dbReference type="GO" id="GO:0033627">
    <property type="term" value="P:cell adhesion mediated by integrin"/>
    <property type="evidence" value="ECO:0007669"/>
    <property type="project" value="TreeGrafter"/>
</dbReference>
<sequence length="1121" mass="122214">MKGLVLAVVALGLIGAAWIPVLAFNVNSEVRDVRTFQGPEGSMFGLTVLGHHSGKGIGDSWVLVGAPNSTSEYQPTLPGPPGALYKCQLPGDGRCTQVLLDNKGNEIYDVSHRRVEDKKDGQFLGVALTRKPGPNGKVVVCGHRWINQDHATRYPNSVDSILYYARGICYSMDSTLQSVEVVRPCILDPSSDWWRCLAGASAEYAVDGQTLMLGAPGAMYNLGSVITVKGDQMNHIGRIWNHRIPNHQYPYLGYSLTSGHFSSPTALEGATGGPRYRDLGTVYIFDLEQASVVRQFIGEPVNSYFGASVEAADLNGDGWSDLLVGAPLYSSSQDEGRVYVYINDGMGNLEMRHKLGGSNAVGARFGFAIESIPGDLNKDGYPDVAIGAPYEDETSGAVYIYHGSISGINPKYSQRIAGKSFNLVSFGAALSGALDLDGNSYPDLIVGAHLNNSVVYLRTKPVIYMQAQMDLSPPTLVLRNASDVSRQPITCTVSFCMTYSGVSVNSSQDVVYTLEADTKVSSILQSRVYFGLSVSTSTVEEMISLVTGAQKCLNHTLTVKSFVQDFLNPITVQLSYRLRDSSDPLAPVLSPSSSSGIQKEIGFARDCGLDDICEADLQFVNYSYSLLSGREDIFLGADSIVYITAKIANVGEEAHRARLVITHPENVVYEAVGTLATTELMPVKCEPVSLEDGSNPYVDCSIGNPLKSNGEVTLQVRMDIGNLAPSQTDLNVSLVLSTSSTELELGDNEALVTIPVTVLADVTVKGAFTPEQLVYRQDKYNLRQYLGDVLAIVQRLRDAQTLSTPADPPVAFNVGRDRPEGAVSITESPLVIGTPKLSDQPDQDRDLEENVETFVNDTEIGPTFVQKLEISNLGPGRVPYASVVNVSIPWRTPKGDWLIFITQVQGRDGVEACNLESLLEEQYQGILTFYNKSSNAKVDRSDRTNQEREKRGTLKTTFDCTSAECVTVQCEIEPLAVRGSSVIEVHARLWKYSFLKSRFGLVTMKTKAVLEVKNPQDLFSQPDGHLPDETTVKITISAQDIETPKLPLPPWVIPVSISVGIFLLILIVTGMAWGGFFQRKKAEKLKQMRQSLIQADQQEEELLQPEGEAKGYPDKSEARYS</sequence>
<evidence type="ECO:0000256" key="14">
    <source>
        <dbReference type="SAM" id="MobiDB-lite"/>
    </source>
</evidence>
<evidence type="ECO:0000256" key="9">
    <source>
        <dbReference type="ARBA" id="ARBA00023136"/>
    </source>
</evidence>
<dbReference type="SUPFAM" id="SSF69179">
    <property type="entry name" value="Integrin domains"/>
    <property type="match status" value="3"/>
</dbReference>
<evidence type="ECO:0000256" key="12">
    <source>
        <dbReference type="PROSITE-ProRule" id="PRU00803"/>
    </source>
</evidence>
<dbReference type="PANTHER" id="PTHR23220">
    <property type="entry name" value="INTEGRIN ALPHA"/>
    <property type="match status" value="1"/>
</dbReference>
<keyword evidence="6 13" id="KW-0130">Cell adhesion</keyword>
<dbReference type="InterPro" id="IPR013519">
    <property type="entry name" value="Int_alpha_beta-p"/>
</dbReference>
<dbReference type="Gene3D" id="2.60.40.1530">
    <property type="entry name" value="ntegrin, alpha v. Chain A, domain 4"/>
    <property type="match status" value="1"/>
</dbReference>
<dbReference type="SUPFAM" id="SSF69318">
    <property type="entry name" value="Integrin alpha N-terminal domain"/>
    <property type="match status" value="1"/>
</dbReference>
<dbReference type="InterPro" id="IPR000413">
    <property type="entry name" value="Integrin_alpha"/>
</dbReference>
<feature type="repeat" description="FG-GAP" evidence="12">
    <location>
        <begin position="290"/>
        <end position="350"/>
    </location>
</feature>
<gene>
    <name evidence="19" type="primary">LOC110973432</name>
</gene>
<evidence type="ECO:0000259" key="17">
    <source>
        <dbReference type="Pfam" id="PF20806"/>
    </source>
</evidence>
<evidence type="ECO:0000256" key="5">
    <source>
        <dbReference type="ARBA" id="ARBA00022737"/>
    </source>
</evidence>
<dbReference type="Gene3D" id="2.60.40.1510">
    <property type="entry name" value="ntegrin, alpha v. Chain A, domain 3"/>
    <property type="match status" value="1"/>
</dbReference>
<feature type="domain" description="Integrin alpha first immunoglubulin-like" evidence="15">
    <location>
        <begin position="459"/>
        <end position="606"/>
    </location>
</feature>
<proteinExistence type="inferred from homology"/>
<accession>A0A8B7XIM4</accession>
<dbReference type="Gene3D" id="2.60.40.1460">
    <property type="entry name" value="Integrin domains. Chain A, domain 2"/>
    <property type="match status" value="1"/>
</dbReference>
<comment type="subcellular location">
    <subcellularLocation>
        <location evidence="1 13">Membrane</location>
        <topology evidence="1 13">Single-pass type I membrane protein</topology>
    </subcellularLocation>
</comment>
<keyword evidence="7 13" id="KW-1133">Transmembrane helix</keyword>
<dbReference type="Pfam" id="PF01839">
    <property type="entry name" value="FG-GAP"/>
    <property type="match status" value="2"/>
</dbReference>
<keyword evidence="8 13" id="KW-0401">Integrin</keyword>
<dbReference type="Pfam" id="PF08441">
    <property type="entry name" value="Integrin_A_Ig_1"/>
    <property type="match status" value="1"/>
</dbReference>
<evidence type="ECO:0000256" key="10">
    <source>
        <dbReference type="ARBA" id="ARBA00023170"/>
    </source>
</evidence>
<dbReference type="Gene3D" id="1.20.5.930">
    <property type="entry name" value="Bicelle-embedded integrin alpha(iib) transmembrane segment"/>
    <property type="match status" value="1"/>
</dbReference>
<evidence type="ECO:0000313" key="18">
    <source>
        <dbReference type="Proteomes" id="UP000694845"/>
    </source>
</evidence>
<dbReference type="InterPro" id="IPR013517">
    <property type="entry name" value="FG-GAP"/>
</dbReference>
<dbReference type="PRINTS" id="PR01185">
    <property type="entry name" value="INTEGRINA"/>
</dbReference>
<dbReference type="KEGG" id="aplc:110973432"/>
<evidence type="ECO:0000256" key="8">
    <source>
        <dbReference type="ARBA" id="ARBA00023037"/>
    </source>
</evidence>
<keyword evidence="3 13" id="KW-0812">Transmembrane</keyword>
<keyword evidence="11" id="KW-0325">Glycoprotein</keyword>
<name>A0A8B7XIM4_ACAPL</name>
<dbReference type="GO" id="GO:0009897">
    <property type="term" value="C:external side of plasma membrane"/>
    <property type="evidence" value="ECO:0007669"/>
    <property type="project" value="TreeGrafter"/>
</dbReference>
<dbReference type="InterPro" id="IPR048285">
    <property type="entry name" value="Integrin_alpha_Ig-like_2"/>
</dbReference>
<dbReference type="GO" id="GO:0005178">
    <property type="term" value="F:integrin binding"/>
    <property type="evidence" value="ECO:0007669"/>
    <property type="project" value="TreeGrafter"/>
</dbReference>
<feature type="transmembrane region" description="Helical" evidence="13">
    <location>
        <begin position="1051"/>
        <end position="1077"/>
    </location>
</feature>
<dbReference type="Proteomes" id="UP000694845">
    <property type="component" value="Unplaced"/>
</dbReference>